<keyword evidence="2" id="KW-1185">Reference proteome</keyword>
<protein>
    <recommendedName>
        <fullName evidence="3">Tyr recombinase domain-containing protein</fullName>
    </recommendedName>
</protein>
<reference evidence="1 2" key="1">
    <citation type="submission" date="2014-09" db="EMBL/GenBank/DDBJ databases">
        <authorList>
            <person name="Ellenberger Sabrina"/>
        </authorList>
    </citation>
    <scope>NUCLEOTIDE SEQUENCE [LARGE SCALE GENOMIC DNA]</scope>
    <source>
        <strain evidence="1 2">CBS 412.66</strain>
    </source>
</reference>
<evidence type="ECO:0008006" key="3">
    <source>
        <dbReference type="Google" id="ProtNLM"/>
    </source>
</evidence>
<dbReference type="AlphaFoldDB" id="A0A0B7N8U0"/>
<accession>A0A0B7N8U0</accession>
<dbReference type="Proteomes" id="UP000054107">
    <property type="component" value="Unassembled WGS sequence"/>
</dbReference>
<sequence length="185" mass="20705">MSAFMRPSDLTRIPFAPCCISASGNLLLQVVASKETRKKRRIIKPFAIHPHRSYLARCPVECFRMLSIHSAVLTRPSNSNLFVKLNNTHKPLTSSTLSSWLHREFISLCTSQPGVPIRSLVSFRALGLGVSQADIVTLSNWTSSITFRNHYLRDHMATMDFTYTILSDDTTGEVFVDASDSLSLD</sequence>
<evidence type="ECO:0000313" key="2">
    <source>
        <dbReference type="Proteomes" id="UP000054107"/>
    </source>
</evidence>
<dbReference type="EMBL" id="LN726961">
    <property type="protein sequence ID" value="CEP11825.1"/>
    <property type="molecule type" value="Genomic_DNA"/>
</dbReference>
<gene>
    <name evidence="1" type="primary">PARPA_05714.1 scaffold 19499</name>
</gene>
<organism evidence="1 2">
    <name type="scientific">Parasitella parasitica</name>
    <dbReference type="NCBI Taxonomy" id="35722"/>
    <lineage>
        <taxon>Eukaryota</taxon>
        <taxon>Fungi</taxon>
        <taxon>Fungi incertae sedis</taxon>
        <taxon>Mucoromycota</taxon>
        <taxon>Mucoromycotina</taxon>
        <taxon>Mucoromycetes</taxon>
        <taxon>Mucorales</taxon>
        <taxon>Mucorineae</taxon>
        <taxon>Mucoraceae</taxon>
        <taxon>Parasitella</taxon>
    </lineage>
</organism>
<proteinExistence type="predicted"/>
<dbReference type="OrthoDB" id="2288922at2759"/>
<name>A0A0B7N8U0_9FUNG</name>
<dbReference type="STRING" id="35722.A0A0B7N8U0"/>
<evidence type="ECO:0000313" key="1">
    <source>
        <dbReference type="EMBL" id="CEP11825.1"/>
    </source>
</evidence>